<evidence type="ECO:0000256" key="7">
    <source>
        <dbReference type="ARBA" id="ARBA00022694"/>
    </source>
</evidence>
<keyword evidence="9" id="KW-0809">Transit peptide</keyword>
<keyword evidence="11 17" id="KW-0496">Mitochondrion</keyword>
<evidence type="ECO:0000256" key="2">
    <source>
        <dbReference type="ARBA" id="ARBA00004173"/>
    </source>
</evidence>
<dbReference type="GO" id="GO:0005789">
    <property type="term" value="C:endoplasmic reticulum membrane"/>
    <property type="evidence" value="ECO:0007669"/>
    <property type="project" value="InterPro"/>
</dbReference>
<comment type="function">
    <text evidence="17">Required for the formation of a threonylcarbamoyl group on adenosine at position 37 (t(6)A37) in mitochondrial tRNAs that read codons beginning with adenine. Probably involved in the transfer of the threonylcarbamoyl moiety of threonylcarbamoyl-AMP (TC-AMP) to the N6 group of A37. Involved in mitochondrial genome maintenance.</text>
</comment>
<evidence type="ECO:0000256" key="8">
    <source>
        <dbReference type="ARBA" id="ARBA00022723"/>
    </source>
</evidence>
<dbReference type="NCBIfam" id="TIGR00329">
    <property type="entry name" value="gcp_kae1"/>
    <property type="match status" value="1"/>
</dbReference>
<comment type="catalytic activity">
    <reaction evidence="16 17">
        <text>L-threonylcarbamoyladenylate + adenosine(37) in tRNA = N(6)-L-threonylcarbamoyladenosine(37) in tRNA + AMP + H(+)</text>
        <dbReference type="Rhea" id="RHEA:37059"/>
        <dbReference type="Rhea" id="RHEA-COMP:10162"/>
        <dbReference type="Rhea" id="RHEA-COMP:10163"/>
        <dbReference type="ChEBI" id="CHEBI:15378"/>
        <dbReference type="ChEBI" id="CHEBI:73682"/>
        <dbReference type="ChEBI" id="CHEBI:74411"/>
        <dbReference type="ChEBI" id="CHEBI:74418"/>
        <dbReference type="ChEBI" id="CHEBI:456215"/>
        <dbReference type="EC" id="2.3.1.234"/>
    </reaction>
</comment>
<evidence type="ECO:0000256" key="15">
    <source>
        <dbReference type="ARBA" id="ARBA00045896"/>
    </source>
</evidence>
<evidence type="ECO:0000256" key="16">
    <source>
        <dbReference type="ARBA" id="ARBA00048117"/>
    </source>
</evidence>
<dbReference type="InterPro" id="IPR022450">
    <property type="entry name" value="TsaD"/>
</dbReference>
<evidence type="ECO:0000256" key="17">
    <source>
        <dbReference type="HAMAP-Rule" id="MF_03179"/>
    </source>
</evidence>
<evidence type="ECO:0000256" key="1">
    <source>
        <dbReference type="ARBA" id="ARBA00004141"/>
    </source>
</evidence>
<keyword evidence="10 18" id="KW-1133">Transmembrane helix</keyword>
<evidence type="ECO:0000313" key="21">
    <source>
        <dbReference type="Proteomes" id="UP001142489"/>
    </source>
</evidence>
<dbReference type="Proteomes" id="UP001142489">
    <property type="component" value="Unassembled WGS sequence"/>
</dbReference>
<organism evidence="20 21">
    <name type="scientific">Phrynocephalus forsythii</name>
    <dbReference type="NCBI Taxonomy" id="171643"/>
    <lineage>
        <taxon>Eukaryota</taxon>
        <taxon>Metazoa</taxon>
        <taxon>Chordata</taxon>
        <taxon>Craniata</taxon>
        <taxon>Vertebrata</taxon>
        <taxon>Euteleostomi</taxon>
        <taxon>Lepidosauria</taxon>
        <taxon>Squamata</taxon>
        <taxon>Bifurcata</taxon>
        <taxon>Unidentata</taxon>
        <taxon>Episquamata</taxon>
        <taxon>Toxicofera</taxon>
        <taxon>Iguania</taxon>
        <taxon>Acrodonta</taxon>
        <taxon>Agamidae</taxon>
        <taxon>Agaminae</taxon>
        <taxon>Phrynocephalus</taxon>
    </lineage>
</organism>
<dbReference type="GO" id="GO:0061711">
    <property type="term" value="F:tRNA N(6)-L-threonylcarbamoyladenine synthase activity"/>
    <property type="evidence" value="ECO:0007669"/>
    <property type="project" value="UniProtKB-EC"/>
</dbReference>
<dbReference type="Gene3D" id="3.30.420.40">
    <property type="match status" value="2"/>
</dbReference>
<evidence type="ECO:0000256" key="9">
    <source>
        <dbReference type="ARBA" id="ARBA00022946"/>
    </source>
</evidence>
<dbReference type="InterPro" id="IPR043129">
    <property type="entry name" value="ATPase_NBD"/>
</dbReference>
<dbReference type="Pfam" id="PF00814">
    <property type="entry name" value="TsaD"/>
    <property type="match status" value="1"/>
</dbReference>
<protein>
    <recommendedName>
        <fullName evidence="4">N(6)-L-threonylcarbamoyladenine synthase</fullName>
        <ecNumber evidence="4">2.3.1.234</ecNumber>
    </recommendedName>
</protein>
<accession>A0A9Q1B922</accession>
<dbReference type="EC" id="2.3.1.234" evidence="4"/>
<gene>
    <name evidence="20" type="ORF">JRQ81_001490</name>
</gene>
<dbReference type="GO" id="GO:0046872">
    <property type="term" value="F:metal ion binding"/>
    <property type="evidence" value="ECO:0007669"/>
    <property type="project" value="UniProtKB-KW"/>
</dbReference>
<proteinExistence type="inferred from homology"/>
<evidence type="ECO:0000259" key="19">
    <source>
        <dbReference type="Pfam" id="PF00814"/>
    </source>
</evidence>
<sequence length="611" mass="66076">MNVGVAHSEVNPNTRVMNSRGMWLTYALGVGLLHIVLLSIPFFSVPVAWTLTNVIHNLGMYVFLHAVKGTPFETPDQGKARLLTHWEQLDYGVQCTSSRKFFTISPIILYFLASFYTKYDPTHFILNTASLLSVLIPKLPQLHGDFLSSKRVVPAHVAGTPFPGKVAAVAGGSGGCLGTCEEPPRPAEVWGKAARWVESGHPSLGGARRSQAGLSVQVEEDDGARAGHAQRHPLRDTWVGCQVETSCDDTGAAVLDEEGNILGEALHCQNAVHLETGGIVPVVAQQLHRENIAQIVQEALSASGVRMEELSAVATTVKPGIGLSLGIGLAYGLELAKKYKKPFIPIHHMEAHALTIRLIHPVEFPFLVLLLSGGHGILAVARGISDFLLLGQTLDSAPGDVLDKLSQRLSLRKHPECSTLSGGQAIERMAQRGNRRRYTFTIPMEKIRSCNFSFSGLQSHITRVIEREKEAEGQLLSSASDLAAAIQHALTVHIANRTHRAILFCREAGLLPQTKAALVVSGGVASNQYIRKALQAVGEATGVTLLCPPPRLCTDNGVMIAWNGIEKLRAGLDVLHNVEDMRYEPKAPLGIDISKQVTEASIKVPELNLTI</sequence>
<keyword evidence="12 18" id="KW-0472">Membrane</keyword>
<dbReference type="SUPFAM" id="SSF53067">
    <property type="entry name" value="Actin-like ATPase domain"/>
    <property type="match status" value="1"/>
</dbReference>
<keyword evidence="7 17" id="KW-0819">tRNA processing</keyword>
<comment type="similarity">
    <text evidence="3">Belongs to the ORM family.</text>
</comment>
<dbReference type="Pfam" id="PF04061">
    <property type="entry name" value="ORMDL"/>
    <property type="match status" value="1"/>
</dbReference>
<dbReference type="CDD" id="cd24134">
    <property type="entry name" value="ASKHA_NBD_OSGEPL1_QRI7_euk"/>
    <property type="match status" value="1"/>
</dbReference>
<evidence type="ECO:0000256" key="14">
    <source>
        <dbReference type="ARBA" id="ARBA00038646"/>
    </source>
</evidence>
<dbReference type="GO" id="GO:2000303">
    <property type="term" value="P:regulation of ceramide biosynthetic process"/>
    <property type="evidence" value="ECO:0007669"/>
    <property type="project" value="UniProtKB-ARBA"/>
</dbReference>
<comment type="subunit">
    <text evidence="14">Ceramide-sensitive subunit of the serine palmitoyltransferase (SPT) complex, which is also composed of SPTLC1, SPTLC2/3 and SPTSSA/B.</text>
</comment>
<keyword evidence="21" id="KW-1185">Reference proteome</keyword>
<dbReference type="FunFam" id="3.30.420.40:FF:000106">
    <property type="entry name" value="Probable tRNA N6-adenosine threonylcarbamoyltransferase, mitochondrial"/>
    <property type="match status" value="1"/>
</dbReference>
<dbReference type="PRINTS" id="PR00789">
    <property type="entry name" value="OSIALOPTASE"/>
</dbReference>
<evidence type="ECO:0000256" key="3">
    <source>
        <dbReference type="ARBA" id="ARBA00007649"/>
    </source>
</evidence>
<dbReference type="AlphaFoldDB" id="A0A9Q1B922"/>
<dbReference type="EMBL" id="JAPFRF010000001">
    <property type="protein sequence ID" value="KAJ7345540.1"/>
    <property type="molecule type" value="Genomic_DNA"/>
</dbReference>
<reference evidence="20" key="1">
    <citation type="journal article" date="2023" name="DNA Res.">
        <title>Chromosome-level genome assembly of Phrynocephalus forsythii using third-generation DNA sequencing and Hi-C analysis.</title>
        <authorList>
            <person name="Qi Y."/>
            <person name="Zhao W."/>
            <person name="Zhao Y."/>
            <person name="Niu C."/>
            <person name="Cao S."/>
            <person name="Zhang Y."/>
        </authorList>
    </citation>
    <scope>NUCLEOTIDE SEQUENCE</scope>
    <source>
        <tissue evidence="20">Muscle</tissue>
    </source>
</reference>
<comment type="similarity">
    <text evidence="17">Belongs to the KAE1 / TsaD family.</text>
</comment>
<feature type="domain" description="Gcp-like" evidence="19">
    <location>
        <begin position="261"/>
        <end position="562"/>
    </location>
</feature>
<evidence type="ECO:0000256" key="10">
    <source>
        <dbReference type="ARBA" id="ARBA00022989"/>
    </source>
</evidence>
<keyword evidence="13 17" id="KW-0012">Acyltransferase</keyword>
<name>A0A9Q1B922_9SAUR</name>
<comment type="function">
    <text evidence="15">Plays an essential role in the homeostatic regulation of sphingolipid de novo biosynthesis by modulating the activity of the serine palmitoyltransferase (SPT) in response to ceramide levels. When complexed to SPT, the binding of ceramides to its N-terminus stabilizes a conformation that block SPT substrate entry, hence preventing SPT catalytic activity. Through this mechanism, maintains ceramide levels at sufficient concentrations for the production of complex sphingolipids, but which prevents the accumulation of ceramides to levels that trigger apoptosis.</text>
</comment>
<comment type="subcellular location">
    <subcellularLocation>
        <location evidence="1">Membrane</location>
        <topology evidence="1">Multi-pass membrane protein</topology>
    </subcellularLocation>
    <subcellularLocation>
        <location evidence="2 17">Mitochondrion</location>
    </subcellularLocation>
</comment>
<dbReference type="OrthoDB" id="10259622at2759"/>
<evidence type="ECO:0000256" key="11">
    <source>
        <dbReference type="ARBA" id="ARBA00023128"/>
    </source>
</evidence>
<evidence type="ECO:0000256" key="13">
    <source>
        <dbReference type="ARBA" id="ARBA00023315"/>
    </source>
</evidence>
<dbReference type="InterPro" id="IPR017861">
    <property type="entry name" value="KAE1/TsaD"/>
</dbReference>
<dbReference type="GO" id="GO:0005739">
    <property type="term" value="C:mitochondrion"/>
    <property type="evidence" value="ECO:0007669"/>
    <property type="project" value="UniProtKB-SubCell"/>
</dbReference>
<evidence type="ECO:0000256" key="12">
    <source>
        <dbReference type="ARBA" id="ARBA00023136"/>
    </source>
</evidence>
<dbReference type="PANTHER" id="PTHR11735">
    <property type="entry name" value="TRNA N6-ADENOSINE THREONYLCARBAMOYLTRANSFERASE"/>
    <property type="match status" value="1"/>
</dbReference>
<dbReference type="InterPro" id="IPR000905">
    <property type="entry name" value="Gcp-like_dom"/>
</dbReference>
<evidence type="ECO:0000256" key="6">
    <source>
        <dbReference type="ARBA" id="ARBA00022692"/>
    </source>
</evidence>
<keyword evidence="5 17" id="KW-0808">Transferase</keyword>
<keyword evidence="6 18" id="KW-0812">Transmembrane</keyword>
<keyword evidence="8 17" id="KW-0479">Metal-binding</keyword>
<evidence type="ECO:0000313" key="20">
    <source>
        <dbReference type="EMBL" id="KAJ7345540.1"/>
    </source>
</evidence>
<dbReference type="GO" id="GO:0002949">
    <property type="term" value="P:tRNA threonylcarbamoyladenosine modification"/>
    <property type="evidence" value="ECO:0007669"/>
    <property type="project" value="UniProtKB-UniRule"/>
</dbReference>
<evidence type="ECO:0000256" key="5">
    <source>
        <dbReference type="ARBA" id="ARBA00022679"/>
    </source>
</evidence>
<dbReference type="HAMAP" id="MF_01445">
    <property type="entry name" value="TsaD"/>
    <property type="match status" value="1"/>
</dbReference>
<evidence type="ECO:0000256" key="18">
    <source>
        <dbReference type="SAM" id="Phobius"/>
    </source>
</evidence>
<dbReference type="InterPro" id="IPR007203">
    <property type="entry name" value="ORMDL"/>
</dbReference>
<feature type="transmembrane region" description="Helical" evidence="18">
    <location>
        <begin position="23"/>
        <end position="49"/>
    </location>
</feature>
<dbReference type="GO" id="GO:0006665">
    <property type="term" value="P:sphingolipid metabolic process"/>
    <property type="evidence" value="ECO:0007669"/>
    <property type="project" value="UniProtKB-ARBA"/>
</dbReference>
<evidence type="ECO:0000256" key="4">
    <source>
        <dbReference type="ARBA" id="ARBA00012156"/>
    </source>
</evidence>
<comment type="caution">
    <text evidence="20">The sequence shown here is derived from an EMBL/GenBank/DDBJ whole genome shotgun (WGS) entry which is preliminary data.</text>
</comment>
<dbReference type="PANTHER" id="PTHR11735:SF6">
    <property type="entry name" value="TRNA N6-ADENOSINE THREONYLCARBAMOYLTRANSFERASE, MITOCHONDRIAL"/>
    <property type="match status" value="1"/>
</dbReference>
<comment type="cofactor">
    <cofactor evidence="17">
        <name>a divalent metal cation</name>
        <dbReference type="ChEBI" id="CHEBI:60240"/>
    </cofactor>
    <text evidence="17">Binds 1 divalent metal cation per subunit.</text>
</comment>